<proteinExistence type="predicted"/>
<name>A0A828Y591_9LEPT</name>
<evidence type="ECO:0000313" key="4">
    <source>
        <dbReference type="Proteomes" id="UP000006339"/>
    </source>
</evidence>
<gene>
    <name evidence="1" type="ORF">LEP1GSC131_1008</name>
    <name evidence="2" type="ORF">LEP1GSC131_1019</name>
    <name evidence="3" type="ORF">LEP1GSC131_3442</name>
</gene>
<evidence type="ECO:0000313" key="3">
    <source>
        <dbReference type="EMBL" id="EKO50337.1"/>
    </source>
</evidence>
<organism evidence="3 4">
    <name type="scientific">Leptospira kirschneri str. 200802841</name>
    <dbReference type="NCBI Taxonomy" id="1193047"/>
    <lineage>
        <taxon>Bacteria</taxon>
        <taxon>Pseudomonadati</taxon>
        <taxon>Spirochaetota</taxon>
        <taxon>Spirochaetia</taxon>
        <taxon>Leptospirales</taxon>
        <taxon>Leptospiraceae</taxon>
        <taxon>Leptospira</taxon>
    </lineage>
</organism>
<evidence type="ECO:0000313" key="1">
    <source>
        <dbReference type="EMBL" id="EKO49797.1"/>
    </source>
</evidence>
<reference evidence="3 4" key="1">
    <citation type="submission" date="2012-10" db="EMBL/GenBank/DDBJ databases">
        <authorList>
            <person name="Harkins D.M."/>
            <person name="Durkin A.S."/>
            <person name="Brinkac L.M."/>
            <person name="Selengut J.D."/>
            <person name="Sanka R."/>
            <person name="DePew J."/>
            <person name="Purushe J."/>
            <person name="Picardeau M."/>
            <person name="Werts C."/>
            <person name="Goarant C."/>
            <person name="Vinetz J.M."/>
            <person name="Sutton G.G."/>
            <person name="Nelson W.C."/>
            <person name="Fouts D.E."/>
        </authorList>
    </citation>
    <scope>NUCLEOTIDE SEQUENCE [LARGE SCALE GENOMIC DNA]</scope>
    <source>
        <strain evidence="3 4">200802841</strain>
    </source>
</reference>
<comment type="caution">
    <text evidence="3">The sequence shown here is derived from an EMBL/GenBank/DDBJ whole genome shotgun (WGS) entry which is preliminary data.</text>
</comment>
<dbReference type="AlphaFoldDB" id="A0A828Y591"/>
<protein>
    <submittedName>
        <fullName evidence="3">Uncharacterized protein</fullName>
    </submittedName>
</protein>
<keyword evidence="4" id="KW-1185">Reference proteome</keyword>
<dbReference type="EMBL" id="AKWH02000076">
    <property type="protein sequence ID" value="EKO49797.1"/>
    <property type="molecule type" value="Genomic_DNA"/>
</dbReference>
<evidence type="ECO:0000313" key="2">
    <source>
        <dbReference type="EMBL" id="EKO50009.1"/>
    </source>
</evidence>
<sequence length="155" mass="18223">MYAVVVPGHAALVGVPLRKKFVRLSMIHIDTTVRFRWHELLYFARRIKSHLNTRRNHRFDHFKLRFLKVVLCVLSCDTLIEFLLEVVVQARLLPAVRVRVIRHCSHVPSLHLTAERHRSVVTERQRPSVTSKLWRDIFVSVVVISVQARMALFTR</sequence>
<dbReference type="EMBL" id="AKWH02000064">
    <property type="protein sequence ID" value="EKO50337.1"/>
    <property type="molecule type" value="Genomic_DNA"/>
</dbReference>
<dbReference type="Proteomes" id="UP000006339">
    <property type="component" value="Unassembled WGS sequence"/>
</dbReference>
<dbReference type="EMBL" id="AKWH02000070">
    <property type="protein sequence ID" value="EKO50009.1"/>
    <property type="molecule type" value="Genomic_DNA"/>
</dbReference>
<accession>A0A828Y591</accession>